<evidence type="ECO:0000313" key="3">
    <source>
        <dbReference type="EMBL" id="KPM45628.1"/>
    </source>
</evidence>
<dbReference type="InterPro" id="IPR001810">
    <property type="entry name" value="F-box_dom"/>
</dbReference>
<gene>
    <name evidence="3" type="ORF">AK830_g959</name>
</gene>
<dbReference type="EMBL" id="LKCW01000006">
    <property type="protein sequence ID" value="KPM45628.1"/>
    <property type="molecule type" value="Genomic_DNA"/>
</dbReference>
<proteinExistence type="predicted"/>
<sequence length="508" mass="58213">MSRKPGGTNVLGVYGDNAAHLWQCAQPADTDRKLPHELTASEVEIAEQLLKLAHFRPKDYRTVSDYLPLLCHVEARFVAQATIGLPTSKASNLERLPVETLNGIISNCDIAAIDQIKAVNRRLFELVNNHPQFKVVNEQAHDTLRSIRAVKNSHAITLQTLFETLCASQCEDCQDFGGYMHLITFRRVCWRCLMQKDEYSPMREMDAVKEFGLAPEMLSNLPQIQSYLDGSDTVGTVDYVSIIDRDAAYQAGIAHHGSHSAMMDYVATLDGGVLKRYEARIRRREDWLEWEKAARWAATRPSKGVFLKKQTGSGLEAWDKRELRGTVNRRVGYCFDASGPLVDSDDESINCVELDSDMSTDDEDYDTDEQHPQNKKHAQKKPLAQDRYGDDESRAWLAKRDELRFIKRLRFVTVTRVPWLNRRSRKEEWGFRCTGCRESENWPNHYERDYIMETFEKHLQECGPIKDGIHHKDGCCVMGVCWPRRSQATEQGQFYDTSALLSYGRDGY</sequence>
<name>A0A0N8H8V5_9HYPO</name>
<evidence type="ECO:0000256" key="1">
    <source>
        <dbReference type="SAM" id="MobiDB-lite"/>
    </source>
</evidence>
<dbReference type="PROSITE" id="PS50181">
    <property type="entry name" value="FBOX"/>
    <property type="match status" value="1"/>
</dbReference>
<dbReference type="AlphaFoldDB" id="A0A0N8H8V5"/>
<dbReference type="OrthoDB" id="2687876at2759"/>
<reference evidence="3 4" key="1">
    <citation type="submission" date="2015-09" db="EMBL/GenBank/DDBJ databases">
        <title>Draft genome of a European isolate of the apple canker pathogen Neonectria ditissima.</title>
        <authorList>
            <person name="Gomez-Cortecero A."/>
            <person name="Harrison R.J."/>
            <person name="Armitage A.D."/>
        </authorList>
    </citation>
    <scope>NUCLEOTIDE SEQUENCE [LARGE SCALE GENOMIC DNA]</scope>
    <source>
        <strain evidence="3 4">R09/05</strain>
    </source>
</reference>
<feature type="region of interest" description="Disordered" evidence="1">
    <location>
        <begin position="359"/>
        <end position="387"/>
    </location>
</feature>
<feature type="domain" description="F-box" evidence="2">
    <location>
        <begin position="90"/>
        <end position="136"/>
    </location>
</feature>
<dbReference type="STRING" id="78410.A0A0N8H8V5"/>
<evidence type="ECO:0000259" key="2">
    <source>
        <dbReference type="PROSITE" id="PS50181"/>
    </source>
</evidence>
<organism evidence="3 4">
    <name type="scientific">Neonectria ditissima</name>
    <dbReference type="NCBI Taxonomy" id="78410"/>
    <lineage>
        <taxon>Eukaryota</taxon>
        <taxon>Fungi</taxon>
        <taxon>Dikarya</taxon>
        <taxon>Ascomycota</taxon>
        <taxon>Pezizomycotina</taxon>
        <taxon>Sordariomycetes</taxon>
        <taxon>Hypocreomycetidae</taxon>
        <taxon>Hypocreales</taxon>
        <taxon>Nectriaceae</taxon>
        <taxon>Neonectria</taxon>
    </lineage>
</organism>
<keyword evidence="4" id="KW-1185">Reference proteome</keyword>
<dbReference type="Proteomes" id="UP000050424">
    <property type="component" value="Unassembled WGS sequence"/>
</dbReference>
<evidence type="ECO:0000313" key="4">
    <source>
        <dbReference type="Proteomes" id="UP000050424"/>
    </source>
</evidence>
<protein>
    <recommendedName>
        <fullName evidence="2">F-box domain-containing protein</fullName>
    </recommendedName>
</protein>
<accession>A0A0N8H8V5</accession>
<comment type="caution">
    <text evidence="3">The sequence shown here is derived from an EMBL/GenBank/DDBJ whole genome shotgun (WGS) entry which is preliminary data.</text>
</comment>